<reference evidence="2" key="1">
    <citation type="submission" date="2021-06" db="EMBL/GenBank/DDBJ databases">
        <title>Parelaphostrongylus tenuis whole genome reference sequence.</title>
        <authorList>
            <person name="Garwood T.J."/>
            <person name="Larsen P.A."/>
            <person name="Fountain-Jones N.M."/>
            <person name="Garbe J.R."/>
            <person name="Macchietto M.G."/>
            <person name="Kania S.A."/>
            <person name="Gerhold R.W."/>
            <person name="Richards J.E."/>
            <person name="Wolf T.M."/>
        </authorList>
    </citation>
    <scope>NUCLEOTIDE SEQUENCE</scope>
    <source>
        <strain evidence="2">MNPRO001-30</strain>
        <tissue evidence="2">Meninges</tissue>
    </source>
</reference>
<dbReference type="PANTHER" id="PTHR47758">
    <property type="entry name" value="SERPENTINE RECEPTOR, CLASS M-RELATED"/>
    <property type="match status" value="1"/>
</dbReference>
<feature type="transmembrane region" description="Helical" evidence="1">
    <location>
        <begin position="234"/>
        <end position="254"/>
    </location>
</feature>
<evidence type="ECO:0000313" key="3">
    <source>
        <dbReference type="Proteomes" id="UP001196413"/>
    </source>
</evidence>
<dbReference type="PANTHER" id="PTHR47758:SF4">
    <property type="entry name" value="SERPENTINE RECEPTOR, CLASS M"/>
    <property type="match status" value="1"/>
</dbReference>
<evidence type="ECO:0000313" key="2">
    <source>
        <dbReference type="EMBL" id="KAJ1347979.1"/>
    </source>
</evidence>
<evidence type="ECO:0000256" key="1">
    <source>
        <dbReference type="SAM" id="Phobius"/>
    </source>
</evidence>
<gene>
    <name evidence="2" type="ORF">KIN20_003181</name>
</gene>
<sequence length="314" mass="35340">MEELLVPARVTRRSTGRQTFAATPKMSALMIVNGGIEMPTICGRILLVIFVFLFCQSIIIPPTMFVFRYLQICRKCTLQQSFRWLKYFFMGSFLFSTAVCGMICFAAWPTALDLEIFSKIAYEINVARDTTFLVATLKKGGEAFDKLQTIMLLTGIICVIVMMIVTMSVMIFCSTRIIYAAMKEASVNTRQTQLQLYKTLVAQSVSPFILLHLPFYISILAPLFEGRTGEASNYFPFLFAWCPVVNPLLVLFLMREAISINESITFIDNGILNGGCKFSLSAKSLSRVAAVWRLLVNLRLGFFHGVNKFGCDET</sequence>
<dbReference type="Pfam" id="PF10326">
    <property type="entry name" value="7TM_GPCR_Str"/>
    <property type="match status" value="1"/>
</dbReference>
<name>A0AAD5QFV9_PARTN</name>
<dbReference type="InterPro" id="IPR019428">
    <property type="entry name" value="7TM_GPCR_serpentine_rcpt_Str"/>
</dbReference>
<keyword evidence="1" id="KW-0472">Membrane</keyword>
<keyword evidence="1" id="KW-0812">Transmembrane</keyword>
<comment type="caution">
    <text evidence="2">The sequence shown here is derived from an EMBL/GenBank/DDBJ whole genome shotgun (WGS) entry which is preliminary data.</text>
</comment>
<evidence type="ECO:0008006" key="4">
    <source>
        <dbReference type="Google" id="ProtNLM"/>
    </source>
</evidence>
<dbReference type="EMBL" id="JAHQIW010000415">
    <property type="protein sequence ID" value="KAJ1347979.1"/>
    <property type="molecule type" value="Genomic_DNA"/>
</dbReference>
<feature type="transmembrane region" description="Helical" evidence="1">
    <location>
        <begin position="200"/>
        <end position="222"/>
    </location>
</feature>
<dbReference type="Gene3D" id="1.20.1070.10">
    <property type="entry name" value="Rhodopsin 7-helix transmembrane proteins"/>
    <property type="match status" value="1"/>
</dbReference>
<feature type="transmembrane region" description="Helical" evidence="1">
    <location>
        <begin position="150"/>
        <end position="179"/>
    </location>
</feature>
<keyword evidence="3" id="KW-1185">Reference proteome</keyword>
<protein>
    <recommendedName>
        <fullName evidence="4">G protein-coupled receptor</fullName>
    </recommendedName>
</protein>
<proteinExistence type="predicted"/>
<accession>A0AAD5QFV9</accession>
<dbReference type="AlphaFoldDB" id="A0AAD5QFV9"/>
<dbReference type="Proteomes" id="UP001196413">
    <property type="component" value="Unassembled WGS sequence"/>
</dbReference>
<keyword evidence="1" id="KW-1133">Transmembrane helix</keyword>
<feature type="transmembrane region" description="Helical" evidence="1">
    <location>
        <begin position="45"/>
        <end position="67"/>
    </location>
</feature>
<organism evidence="2 3">
    <name type="scientific">Parelaphostrongylus tenuis</name>
    <name type="common">Meningeal worm</name>
    <dbReference type="NCBI Taxonomy" id="148309"/>
    <lineage>
        <taxon>Eukaryota</taxon>
        <taxon>Metazoa</taxon>
        <taxon>Ecdysozoa</taxon>
        <taxon>Nematoda</taxon>
        <taxon>Chromadorea</taxon>
        <taxon>Rhabditida</taxon>
        <taxon>Rhabditina</taxon>
        <taxon>Rhabditomorpha</taxon>
        <taxon>Strongyloidea</taxon>
        <taxon>Metastrongylidae</taxon>
        <taxon>Parelaphostrongylus</taxon>
    </lineage>
</organism>
<dbReference type="SUPFAM" id="SSF81321">
    <property type="entry name" value="Family A G protein-coupled receptor-like"/>
    <property type="match status" value="1"/>
</dbReference>
<feature type="transmembrane region" description="Helical" evidence="1">
    <location>
        <begin position="87"/>
        <end position="108"/>
    </location>
</feature>